<organism evidence="2 3">
    <name type="scientific">Labrys neptuniae</name>
    <dbReference type="NCBI Taxonomy" id="376174"/>
    <lineage>
        <taxon>Bacteria</taxon>
        <taxon>Pseudomonadati</taxon>
        <taxon>Pseudomonadota</taxon>
        <taxon>Alphaproteobacteria</taxon>
        <taxon>Hyphomicrobiales</taxon>
        <taxon>Xanthobacteraceae</taxon>
        <taxon>Labrys</taxon>
    </lineage>
</organism>
<dbReference type="RefSeq" id="WP_394308694.1">
    <property type="nucleotide sequence ID" value="NZ_JBHGPK010000001.1"/>
</dbReference>
<dbReference type="Proteomes" id="UP001595190">
    <property type="component" value="Unassembled WGS sequence"/>
</dbReference>
<evidence type="ECO:0000313" key="3">
    <source>
        <dbReference type="Proteomes" id="UP001595190"/>
    </source>
</evidence>
<proteinExistence type="predicted"/>
<dbReference type="EMBL" id="JBHGPK010000001">
    <property type="protein sequence ID" value="MFC2248760.1"/>
    <property type="molecule type" value="Genomic_DNA"/>
</dbReference>
<keyword evidence="1" id="KW-0812">Transmembrane</keyword>
<gene>
    <name evidence="2" type="ORF">ACETRX_03965</name>
</gene>
<reference evidence="2 3" key="1">
    <citation type="submission" date="2024-09" db="EMBL/GenBank/DDBJ databases">
        <title>Description of Labrys sedimenti sp. nov., isolated from a diclofenac-degrading enrichment culture, and genome-based reclassification of Labrys portucalensis as a later heterotypic synonym of Labrys neptuniae.</title>
        <authorList>
            <person name="Tancsics A."/>
            <person name="Csepanyi A."/>
        </authorList>
    </citation>
    <scope>NUCLEOTIDE SEQUENCE [LARGE SCALE GENOMIC DNA]</scope>
    <source>
        <strain evidence="2 3">LMG 23412</strain>
    </source>
</reference>
<keyword evidence="1" id="KW-1133">Transmembrane helix</keyword>
<comment type="caution">
    <text evidence="2">The sequence shown here is derived from an EMBL/GenBank/DDBJ whole genome shotgun (WGS) entry which is preliminary data.</text>
</comment>
<evidence type="ECO:0008006" key="4">
    <source>
        <dbReference type="Google" id="ProtNLM"/>
    </source>
</evidence>
<evidence type="ECO:0000256" key="1">
    <source>
        <dbReference type="SAM" id="Phobius"/>
    </source>
</evidence>
<feature type="transmembrane region" description="Helical" evidence="1">
    <location>
        <begin position="17"/>
        <end position="36"/>
    </location>
</feature>
<protein>
    <recommendedName>
        <fullName evidence="4">ABC transporter permease</fullName>
    </recommendedName>
</protein>
<keyword evidence="1" id="KW-0472">Membrane</keyword>
<name>A0ABV6Z974_9HYPH</name>
<evidence type="ECO:0000313" key="2">
    <source>
        <dbReference type="EMBL" id="MFC2248760.1"/>
    </source>
</evidence>
<accession>A0ABV6Z974</accession>
<sequence>MTTPYQVTYPLTWRDKLVIYPLSVVFLIICAFLLAWESLAAELPRRGARWR</sequence>